<keyword evidence="2" id="KW-1185">Reference proteome</keyword>
<gene>
    <name evidence="1" type="ORF">DXH47_07725</name>
</gene>
<proteinExistence type="predicted"/>
<organism evidence="1 2">
    <name type="scientific">Levilactobacillus suantsaii</name>
    <dbReference type="NCBI Taxonomy" id="2292255"/>
    <lineage>
        <taxon>Bacteria</taxon>
        <taxon>Bacillati</taxon>
        <taxon>Bacillota</taxon>
        <taxon>Bacilli</taxon>
        <taxon>Lactobacillales</taxon>
        <taxon>Lactobacillaceae</taxon>
        <taxon>Levilactobacillus</taxon>
    </lineage>
</organism>
<evidence type="ECO:0000313" key="1">
    <source>
        <dbReference type="EMBL" id="RXI78210.1"/>
    </source>
</evidence>
<accession>A0A4V1LFA3</accession>
<name>A0A4V1LFA3_9LACO</name>
<evidence type="ECO:0000313" key="2">
    <source>
        <dbReference type="Proteomes" id="UP000290602"/>
    </source>
</evidence>
<reference evidence="1 2" key="1">
    <citation type="submission" date="2018-08" db="EMBL/GenBank/DDBJ databases">
        <title>Lactobacillus suantsai sp. nov., isolated from traditional fermented suan-tsai in Taiwan.</title>
        <authorList>
            <person name="Huang C.-H."/>
        </authorList>
    </citation>
    <scope>NUCLEOTIDE SEQUENCE [LARGE SCALE GENOMIC DNA]</scope>
    <source>
        <strain evidence="1 2">BCRC 12945</strain>
    </source>
</reference>
<dbReference type="Proteomes" id="UP000290602">
    <property type="component" value="Unassembled WGS sequence"/>
</dbReference>
<dbReference type="EMBL" id="QXIL01000014">
    <property type="protein sequence ID" value="RXI78210.1"/>
    <property type="molecule type" value="Genomic_DNA"/>
</dbReference>
<dbReference type="AlphaFoldDB" id="A0A4V1LFA3"/>
<comment type="caution">
    <text evidence="1">The sequence shown here is derived from an EMBL/GenBank/DDBJ whole genome shotgun (WGS) entry which is preliminary data.</text>
</comment>
<protein>
    <submittedName>
        <fullName evidence="1">Uncharacterized protein</fullName>
    </submittedName>
</protein>
<sequence>MRHTEFLLRLLGNVITSKVVVDGRLEALRTGLPEYLQAGDDLVSENKVGPQSESGLGISMGFSVVVF</sequence>